<evidence type="ECO:0000313" key="5">
    <source>
        <dbReference type="EMBL" id="GAA3977917.1"/>
    </source>
</evidence>
<evidence type="ECO:0000256" key="1">
    <source>
        <dbReference type="ARBA" id="ARBA00008857"/>
    </source>
</evidence>
<dbReference type="PANTHER" id="PTHR30349">
    <property type="entry name" value="PHAGE INTEGRASE-RELATED"/>
    <property type="match status" value="1"/>
</dbReference>
<evidence type="ECO:0000256" key="3">
    <source>
        <dbReference type="ARBA" id="ARBA00023172"/>
    </source>
</evidence>
<dbReference type="InterPro" id="IPR050090">
    <property type="entry name" value="Tyrosine_recombinase_XerCD"/>
</dbReference>
<keyword evidence="6" id="KW-1185">Reference proteome</keyword>
<gene>
    <name evidence="5" type="ORF">GCM10022246_32740</name>
</gene>
<comment type="caution">
    <text evidence="5">The sequence shown here is derived from an EMBL/GenBank/DDBJ whole genome shotgun (WGS) entry which is preliminary data.</text>
</comment>
<evidence type="ECO:0000313" key="6">
    <source>
        <dbReference type="Proteomes" id="UP001501081"/>
    </source>
</evidence>
<keyword evidence="3" id="KW-0233">DNA recombination</keyword>
<comment type="similarity">
    <text evidence="1">Belongs to the 'phage' integrase family.</text>
</comment>
<protein>
    <recommendedName>
        <fullName evidence="4">Tyr recombinase domain-containing protein</fullName>
    </recommendedName>
</protein>
<organism evidence="5 6">
    <name type="scientific">Pedobacter ginsengiterrae</name>
    <dbReference type="NCBI Taxonomy" id="871696"/>
    <lineage>
        <taxon>Bacteria</taxon>
        <taxon>Pseudomonadati</taxon>
        <taxon>Bacteroidota</taxon>
        <taxon>Sphingobacteriia</taxon>
        <taxon>Sphingobacteriales</taxon>
        <taxon>Sphingobacteriaceae</taxon>
        <taxon>Pedobacter</taxon>
    </lineage>
</organism>
<dbReference type="Proteomes" id="UP001501081">
    <property type="component" value="Unassembled WGS sequence"/>
</dbReference>
<sequence length="196" mass="22447">MVFDQTLKIDYLFPKRTEQKLPKYLNREEVKKILAVVENLKHKAILSLLYGCGLRLSEVINLQINNIDSNNGVININQAKGKKDRQVMLPQAVLPLLGAYFKLYRPKVYLFEGQSGYQYSSRSVQVILKDAAAKAKIIKDVSPHILRHSFATHLLENGTDIRYIQQLLGHNSLNTTQIYTHITDVVKRKVQSPLDF</sequence>
<feature type="domain" description="Tyr recombinase" evidence="4">
    <location>
        <begin position="20"/>
        <end position="192"/>
    </location>
</feature>
<evidence type="ECO:0000259" key="4">
    <source>
        <dbReference type="PROSITE" id="PS51898"/>
    </source>
</evidence>
<dbReference type="PROSITE" id="PS51898">
    <property type="entry name" value="TYR_RECOMBINASE"/>
    <property type="match status" value="1"/>
</dbReference>
<name>A0ABP7Q7I7_9SPHI</name>
<dbReference type="PANTHER" id="PTHR30349:SF41">
    <property type="entry name" value="INTEGRASE_RECOMBINASE PROTEIN MJ0367-RELATED"/>
    <property type="match status" value="1"/>
</dbReference>
<accession>A0ABP7Q7I7</accession>
<dbReference type="SUPFAM" id="SSF56349">
    <property type="entry name" value="DNA breaking-rejoining enzymes"/>
    <property type="match status" value="1"/>
</dbReference>
<dbReference type="EMBL" id="BAABAK010000016">
    <property type="protein sequence ID" value="GAA3977917.1"/>
    <property type="molecule type" value="Genomic_DNA"/>
</dbReference>
<dbReference type="InterPro" id="IPR013762">
    <property type="entry name" value="Integrase-like_cat_sf"/>
</dbReference>
<dbReference type="Gene3D" id="1.10.443.10">
    <property type="entry name" value="Intergrase catalytic core"/>
    <property type="match status" value="1"/>
</dbReference>
<keyword evidence="2" id="KW-0238">DNA-binding</keyword>
<dbReference type="InterPro" id="IPR011010">
    <property type="entry name" value="DNA_brk_join_enz"/>
</dbReference>
<proteinExistence type="inferred from homology"/>
<dbReference type="InterPro" id="IPR002104">
    <property type="entry name" value="Integrase_catalytic"/>
</dbReference>
<dbReference type="Pfam" id="PF00589">
    <property type="entry name" value="Phage_integrase"/>
    <property type="match status" value="1"/>
</dbReference>
<reference evidence="6" key="1">
    <citation type="journal article" date="2019" name="Int. J. Syst. Evol. Microbiol.">
        <title>The Global Catalogue of Microorganisms (GCM) 10K type strain sequencing project: providing services to taxonomists for standard genome sequencing and annotation.</title>
        <authorList>
            <consortium name="The Broad Institute Genomics Platform"/>
            <consortium name="The Broad Institute Genome Sequencing Center for Infectious Disease"/>
            <person name="Wu L."/>
            <person name="Ma J."/>
        </authorList>
    </citation>
    <scope>NUCLEOTIDE SEQUENCE [LARGE SCALE GENOMIC DNA]</scope>
    <source>
        <strain evidence="6">JCM 17338</strain>
    </source>
</reference>
<evidence type="ECO:0000256" key="2">
    <source>
        <dbReference type="ARBA" id="ARBA00023125"/>
    </source>
</evidence>